<reference evidence="1 2" key="1">
    <citation type="submission" date="2015-01" db="EMBL/GenBank/DDBJ databases">
        <title>Evolution of Trichinella species and genotypes.</title>
        <authorList>
            <person name="Korhonen P.K."/>
            <person name="Edoardo P."/>
            <person name="Giuseppe L.R."/>
            <person name="Gasser R.B."/>
        </authorList>
    </citation>
    <scope>NUCLEOTIDE SEQUENCE [LARGE SCALE GENOMIC DNA]</scope>
    <source>
        <strain evidence="1">ISS37</strain>
    </source>
</reference>
<proteinExistence type="predicted"/>
<comment type="caution">
    <text evidence="1">The sequence shown here is derived from an EMBL/GenBank/DDBJ whole genome shotgun (WGS) entry which is preliminary data.</text>
</comment>
<keyword evidence="2" id="KW-1185">Reference proteome</keyword>
<protein>
    <submittedName>
        <fullName evidence="1">Uncharacterized protein</fullName>
    </submittedName>
</protein>
<dbReference type="Proteomes" id="UP000054630">
    <property type="component" value="Unassembled WGS sequence"/>
</dbReference>
<dbReference type="AlphaFoldDB" id="A0A0V0RCS2"/>
<sequence length="83" mass="9607">MRERVVQRTWTDLMRLFLQKMKKKKTEATRGSTVVVVYMSGWQVARKVCVVTSLSVLVSDFLIKKARDRKEGKCAGQYRPVAK</sequence>
<accession>A0A0V0RCS2</accession>
<gene>
    <name evidence="1" type="ORF">T07_1524</name>
</gene>
<name>A0A0V0RCS2_9BILA</name>
<evidence type="ECO:0000313" key="1">
    <source>
        <dbReference type="EMBL" id="KRX12271.1"/>
    </source>
</evidence>
<evidence type="ECO:0000313" key="2">
    <source>
        <dbReference type="Proteomes" id="UP000054630"/>
    </source>
</evidence>
<dbReference type="EMBL" id="JYDL01000569">
    <property type="protein sequence ID" value="KRX12271.1"/>
    <property type="molecule type" value="Genomic_DNA"/>
</dbReference>
<organism evidence="1 2">
    <name type="scientific">Trichinella nelsoni</name>
    <dbReference type="NCBI Taxonomy" id="6336"/>
    <lineage>
        <taxon>Eukaryota</taxon>
        <taxon>Metazoa</taxon>
        <taxon>Ecdysozoa</taxon>
        <taxon>Nematoda</taxon>
        <taxon>Enoplea</taxon>
        <taxon>Dorylaimia</taxon>
        <taxon>Trichinellida</taxon>
        <taxon>Trichinellidae</taxon>
        <taxon>Trichinella</taxon>
    </lineage>
</organism>